<dbReference type="SUPFAM" id="SSF52540">
    <property type="entry name" value="P-loop containing nucleoside triphosphate hydrolases"/>
    <property type="match status" value="1"/>
</dbReference>
<dbReference type="Proteomes" id="UP000187485">
    <property type="component" value="Unassembled WGS sequence"/>
</dbReference>
<dbReference type="PANTHER" id="PTHR43423">
    <property type="entry name" value="ABC TRANSPORTER I FAMILY MEMBER 17"/>
    <property type="match status" value="1"/>
</dbReference>
<evidence type="ECO:0000256" key="3">
    <source>
        <dbReference type="ARBA" id="ARBA00022840"/>
    </source>
</evidence>
<sequence length="219" mass="24795">MSIINVDNVKLNGSDGKAILKGISFAVEEGDFLGVLGPSGAGKSSLFKLLNRLLTPTSGEIYYRGKNIKEYDPIKLRREIGYVLQKPYLFGQKVLEDLTYPFRLRQEKPDMELIYKYLIHANLKEEILFQKPTSLSGGEAQRISLIRSLLVRPKVLLLDEITSALDSENTRAILNLIRKEKEEKGLTILAITHNLEAFNFQKVLYLSEGQVEYFGEGKN</sequence>
<dbReference type="AlphaFoldDB" id="A0A1L8CVC4"/>
<keyword evidence="3" id="KW-0067">ATP-binding</keyword>
<evidence type="ECO:0000313" key="6">
    <source>
        <dbReference type="Proteomes" id="UP000187485"/>
    </source>
</evidence>
<dbReference type="SMART" id="SM00382">
    <property type="entry name" value="AAA"/>
    <property type="match status" value="1"/>
</dbReference>
<dbReference type="PANTHER" id="PTHR43423:SF1">
    <property type="entry name" value="ABC TRANSPORTER I FAMILY MEMBER 17"/>
    <property type="match status" value="1"/>
</dbReference>
<dbReference type="STRING" id="870242.cpu_13760"/>
<evidence type="ECO:0000256" key="2">
    <source>
        <dbReference type="ARBA" id="ARBA00022741"/>
    </source>
</evidence>
<dbReference type="RefSeq" id="WP_075859322.1">
    <property type="nucleotide sequence ID" value="NZ_BDJK01000020.1"/>
</dbReference>
<dbReference type="PROSITE" id="PS50893">
    <property type="entry name" value="ABC_TRANSPORTER_2"/>
    <property type="match status" value="1"/>
</dbReference>
<dbReference type="InterPro" id="IPR003439">
    <property type="entry name" value="ABC_transporter-like_ATP-bd"/>
</dbReference>
<gene>
    <name evidence="5" type="ORF">cpu_13760</name>
</gene>
<dbReference type="InterPro" id="IPR027417">
    <property type="entry name" value="P-loop_NTPase"/>
</dbReference>
<dbReference type="Pfam" id="PF00005">
    <property type="entry name" value="ABC_tran"/>
    <property type="match status" value="1"/>
</dbReference>
<evidence type="ECO:0000256" key="1">
    <source>
        <dbReference type="ARBA" id="ARBA00022448"/>
    </source>
</evidence>
<dbReference type="Gene3D" id="3.40.50.300">
    <property type="entry name" value="P-loop containing nucleotide triphosphate hydrolases"/>
    <property type="match status" value="1"/>
</dbReference>
<dbReference type="GO" id="GO:0016887">
    <property type="term" value="F:ATP hydrolysis activity"/>
    <property type="evidence" value="ECO:0007669"/>
    <property type="project" value="InterPro"/>
</dbReference>
<name>A0A1L8CVC4_9THEO</name>
<dbReference type="InterPro" id="IPR017871">
    <property type="entry name" value="ABC_transporter-like_CS"/>
</dbReference>
<organism evidence="5 6">
    <name type="scientific">Carboxydothermus pertinax</name>
    <dbReference type="NCBI Taxonomy" id="870242"/>
    <lineage>
        <taxon>Bacteria</taxon>
        <taxon>Bacillati</taxon>
        <taxon>Bacillota</taxon>
        <taxon>Clostridia</taxon>
        <taxon>Thermoanaerobacterales</taxon>
        <taxon>Thermoanaerobacteraceae</taxon>
        <taxon>Carboxydothermus</taxon>
    </lineage>
</organism>
<dbReference type="OrthoDB" id="9785080at2"/>
<accession>A0A1L8CVC4</accession>
<dbReference type="EMBL" id="BDJK01000020">
    <property type="protein sequence ID" value="GAV22866.1"/>
    <property type="molecule type" value="Genomic_DNA"/>
</dbReference>
<reference evidence="6" key="1">
    <citation type="submission" date="2016-12" db="EMBL/GenBank/DDBJ databases">
        <title>Draft Genome Sequences od Carboxydothermus pertinax and islandicus, Hydrogenogenic Carboxydotrophic Bacteria.</title>
        <authorList>
            <person name="Fukuyama Y."/>
            <person name="Ohmae K."/>
            <person name="Yoneda Y."/>
            <person name="Yoshida T."/>
            <person name="Sako Y."/>
        </authorList>
    </citation>
    <scope>NUCLEOTIDE SEQUENCE [LARGE SCALE GENOMIC DNA]</scope>
    <source>
        <strain evidence="6">Ug1</strain>
    </source>
</reference>
<keyword evidence="1" id="KW-0813">Transport</keyword>
<comment type="caution">
    <text evidence="5">The sequence shown here is derived from an EMBL/GenBank/DDBJ whole genome shotgun (WGS) entry which is preliminary data.</text>
</comment>
<feature type="domain" description="ABC transporter" evidence="4">
    <location>
        <begin position="4"/>
        <end position="219"/>
    </location>
</feature>
<evidence type="ECO:0000259" key="4">
    <source>
        <dbReference type="PROSITE" id="PS50893"/>
    </source>
</evidence>
<proteinExistence type="predicted"/>
<dbReference type="PROSITE" id="PS00211">
    <property type="entry name" value="ABC_TRANSPORTER_1"/>
    <property type="match status" value="1"/>
</dbReference>
<protein>
    <recommendedName>
        <fullName evidence="4">ABC transporter domain-containing protein</fullName>
    </recommendedName>
</protein>
<dbReference type="GO" id="GO:0005524">
    <property type="term" value="F:ATP binding"/>
    <property type="evidence" value="ECO:0007669"/>
    <property type="project" value="UniProtKB-KW"/>
</dbReference>
<dbReference type="InterPro" id="IPR003593">
    <property type="entry name" value="AAA+_ATPase"/>
</dbReference>
<keyword evidence="2" id="KW-0547">Nucleotide-binding</keyword>
<evidence type="ECO:0000313" key="5">
    <source>
        <dbReference type="EMBL" id="GAV22866.1"/>
    </source>
</evidence>
<keyword evidence="6" id="KW-1185">Reference proteome</keyword>